<dbReference type="CDD" id="cd23958">
    <property type="entry name" value="SCC2"/>
    <property type="match status" value="1"/>
</dbReference>
<feature type="compositionally biased region" description="Polar residues" evidence="8">
    <location>
        <begin position="301"/>
        <end position="316"/>
    </location>
</feature>
<feature type="region of interest" description="Disordered" evidence="8">
    <location>
        <begin position="301"/>
        <end position="362"/>
    </location>
</feature>
<reference evidence="9" key="3">
    <citation type="submission" date="2024-01" db="EMBL/GenBank/DDBJ databases">
        <authorList>
            <person name="Coelho M.A."/>
            <person name="David-Palma M."/>
            <person name="Shea T."/>
            <person name="Sun S."/>
            <person name="Cuomo C.A."/>
            <person name="Heitman J."/>
        </authorList>
    </citation>
    <scope>NUCLEOTIDE SEQUENCE</scope>
    <source>
        <strain evidence="9">CBS 7841</strain>
    </source>
</reference>
<evidence type="ECO:0000256" key="4">
    <source>
        <dbReference type="ARBA" id="ARBA00023242"/>
    </source>
</evidence>
<evidence type="ECO:0000256" key="7">
    <source>
        <dbReference type="SAM" id="Coils"/>
    </source>
</evidence>
<keyword evidence="5 6" id="KW-0131">Cell cycle</keyword>
<dbReference type="GO" id="GO:0034087">
    <property type="term" value="P:establishment of mitotic sister chromatid cohesion"/>
    <property type="evidence" value="ECO:0007669"/>
    <property type="project" value="TreeGrafter"/>
</dbReference>
<dbReference type="GO" id="GO:0003682">
    <property type="term" value="F:chromatin binding"/>
    <property type="evidence" value="ECO:0007669"/>
    <property type="project" value="TreeGrafter"/>
</dbReference>
<dbReference type="GO" id="GO:0090694">
    <property type="term" value="C:Scc2-Scc4 cohesin loading complex"/>
    <property type="evidence" value="ECO:0007669"/>
    <property type="project" value="TreeGrafter"/>
</dbReference>
<dbReference type="KEGG" id="cdep:91087001"/>
<dbReference type="GO" id="GO:0010468">
    <property type="term" value="P:regulation of gene expression"/>
    <property type="evidence" value="ECO:0007669"/>
    <property type="project" value="InterPro"/>
</dbReference>
<feature type="region of interest" description="Disordered" evidence="8">
    <location>
        <begin position="1"/>
        <end position="26"/>
    </location>
</feature>
<evidence type="ECO:0000256" key="3">
    <source>
        <dbReference type="ARBA" id="ARBA00022737"/>
    </source>
</evidence>
<accession>A0A1E3IAQ0</accession>
<dbReference type="GO" id="GO:1990414">
    <property type="term" value="P:replication-born double-strand break repair via sister chromatid exchange"/>
    <property type="evidence" value="ECO:0007669"/>
    <property type="project" value="TreeGrafter"/>
</dbReference>
<dbReference type="InterPro" id="IPR026003">
    <property type="entry name" value="Cohesin_HEAT"/>
</dbReference>
<dbReference type="GO" id="GO:0071169">
    <property type="term" value="P:establishment of protein localization to chromatin"/>
    <property type="evidence" value="ECO:0007669"/>
    <property type="project" value="TreeGrafter"/>
</dbReference>
<dbReference type="SUPFAM" id="SSF48371">
    <property type="entry name" value="ARM repeat"/>
    <property type="match status" value="1"/>
</dbReference>
<keyword evidence="7" id="KW-0175">Coiled coil</keyword>
<feature type="compositionally biased region" description="Basic and acidic residues" evidence="8">
    <location>
        <begin position="422"/>
        <end position="434"/>
    </location>
</feature>
<feature type="compositionally biased region" description="Polar residues" evidence="8">
    <location>
        <begin position="241"/>
        <end position="251"/>
    </location>
</feature>
<reference evidence="9" key="1">
    <citation type="submission" date="2016-06" db="EMBL/GenBank/DDBJ databases">
        <authorList>
            <person name="Cuomo C."/>
            <person name="Litvintseva A."/>
            <person name="Heitman J."/>
            <person name="Chen Y."/>
            <person name="Sun S."/>
            <person name="Springer D."/>
            <person name="Dromer F."/>
            <person name="Young S."/>
            <person name="Zeng Q."/>
            <person name="Chapman S."/>
            <person name="Gujja S."/>
            <person name="Saif S."/>
            <person name="Birren B."/>
        </authorList>
    </citation>
    <scope>NUCLEOTIDE SEQUENCE</scope>
    <source>
        <strain evidence="9">CBS 7841</strain>
    </source>
</reference>
<dbReference type="GO" id="GO:0140588">
    <property type="term" value="P:chromatin looping"/>
    <property type="evidence" value="ECO:0007669"/>
    <property type="project" value="InterPro"/>
</dbReference>
<dbReference type="PANTHER" id="PTHR21704">
    <property type="entry name" value="NIPPED-B-LIKE PROTEIN DELANGIN SCC2-RELATED"/>
    <property type="match status" value="1"/>
</dbReference>
<evidence type="ECO:0000313" key="9">
    <source>
        <dbReference type="EMBL" id="WVN87607.1"/>
    </source>
</evidence>
<name>A0A1E3IAQ0_9TREE</name>
<evidence type="ECO:0000256" key="1">
    <source>
        <dbReference type="ARBA" id="ARBA00004123"/>
    </source>
</evidence>
<evidence type="ECO:0000256" key="5">
    <source>
        <dbReference type="ARBA" id="ARBA00023306"/>
    </source>
</evidence>
<keyword evidence="3 6" id="KW-0677">Repeat</keyword>
<dbReference type="Pfam" id="PF12830">
    <property type="entry name" value="Nipped-B_C"/>
    <property type="match status" value="1"/>
</dbReference>
<gene>
    <name evidence="9" type="ORF">L203_102790</name>
</gene>
<dbReference type="GO" id="GO:0061775">
    <property type="term" value="F:cohesin loader activity"/>
    <property type="evidence" value="ECO:0007669"/>
    <property type="project" value="InterPro"/>
</dbReference>
<comment type="similarity">
    <text evidence="2 6">Belongs to the SCC2/Nipped-B family.</text>
</comment>
<proteinExistence type="inferred from homology"/>
<dbReference type="Pfam" id="PF12765">
    <property type="entry name" value="Cohesin_HEAT"/>
    <property type="match status" value="1"/>
</dbReference>
<evidence type="ECO:0000256" key="8">
    <source>
        <dbReference type="SAM" id="MobiDB-lite"/>
    </source>
</evidence>
<keyword evidence="10" id="KW-1185">Reference proteome</keyword>
<dbReference type="InterPro" id="IPR033031">
    <property type="entry name" value="Scc2/Nipped-B"/>
</dbReference>
<dbReference type="Proteomes" id="UP000094043">
    <property type="component" value="Chromosome 3"/>
</dbReference>
<dbReference type="RefSeq" id="XP_066068307.1">
    <property type="nucleotide sequence ID" value="XM_066212210.1"/>
</dbReference>
<dbReference type="GeneID" id="91087001"/>
<dbReference type="VEuPathDB" id="FungiDB:L203_04593"/>
<dbReference type="OrthoDB" id="418242at2759"/>
<organism evidence="9 10">
    <name type="scientific">Cryptococcus depauperatus CBS 7841</name>
    <dbReference type="NCBI Taxonomy" id="1295531"/>
    <lineage>
        <taxon>Eukaryota</taxon>
        <taxon>Fungi</taxon>
        <taxon>Dikarya</taxon>
        <taxon>Basidiomycota</taxon>
        <taxon>Agaricomycotina</taxon>
        <taxon>Tremellomycetes</taxon>
        <taxon>Tremellales</taxon>
        <taxon>Cryptococcaceae</taxon>
        <taxon>Cryptococcus</taxon>
    </lineage>
</organism>
<protein>
    <recommendedName>
        <fullName evidence="6">Sister chromatid cohesion protein</fullName>
    </recommendedName>
</protein>
<dbReference type="EMBL" id="CP143786">
    <property type="protein sequence ID" value="WVN87607.1"/>
    <property type="molecule type" value="Genomic_DNA"/>
</dbReference>
<feature type="compositionally biased region" description="Polar residues" evidence="8">
    <location>
        <begin position="207"/>
        <end position="216"/>
    </location>
</feature>
<comment type="subcellular location">
    <subcellularLocation>
        <location evidence="1 6">Nucleus</location>
    </subcellularLocation>
</comment>
<reference evidence="9" key="2">
    <citation type="journal article" date="2022" name="Elife">
        <title>Obligate sexual reproduction of a homothallic fungus closely related to the Cryptococcus pathogenic species complex.</title>
        <authorList>
            <person name="Passer A.R."/>
            <person name="Clancey S.A."/>
            <person name="Shea T."/>
            <person name="David-Palma M."/>
            <person name="Averette A.F."/>
            <person name="Boekhout T."/>
            <person name="Porcel B.M."/>
            <person name="Nowrousian M."/>
            <person name="Cuomo C.A."/>
            <person name="Sun S."/>
            <person name="Heitman J."/>
            <person name="Coelho M.A."/>
        </authorList>
    </citation>
    <scope>NUCLEOTIDE SEQUENCE</scope>
    <source>
        <strain evidence="9">CBS 7841</strain>
    </source>
</reference>
<feature type="compositionally biased region" description="Polar residues" evidence="8">
    <location>
        <begin position="397"/>
        <end position="408"/>
    </location>
</feature>
<sequence>MFQQQNQQSNTPDQNGSQSQSGSQNPSSLLSVYPFMTYAPTARVAQHLSSHSVYSENAPSVYDMYPQYAQAFEKMDNPKSFQDWQIRHDAEVKVCNAVKKSGSISYGYQLSQLPSTPLTNSYQQAPPTPVSNPQLPYAQPQAIAYNYLSSYLPHTPNSLGGATRLGTFDSDFERQAAKDRFEEFIDSTLSNSIPQKQLHTPEVIVSSQHHMSSRAQQHVKAPNQPLFPLTPQKPLTDREQQSQSQLPSHSASYPLARSSIFSFSTDVSQNRPYSTPLRMAQGGSPQKRNLASIMAMRSPNLSTSAVSTPTHNSVVTSPFPPSSPDSMNLPGSSPSKRPRASKDISPTWASSKTTSEEIGLGRLNMGEQSINASPSEVTHGKPKIILRIPLRPPLPAVSQQTSDTLSAQSEDEEEENELGWSDVEKKDTNGDIRVELSSPAPGYTSMQMSMSGRTGGRDMRSLWQKLQSLIEDIFEELDSLPIGASSGPLDSVNTKFFSSASKDGPLLSCEIMSKLIRYVIRVQAIQKKCKPNGKDEGDWDLDIINRLLKLLERRMKATKDLIVFPEDRKAVIIIEEKSRRGKRGSGSSPPIEDSKGKLPVDVGMCEVNLATMKGGAAAAECCLTLLDSMGLSKQVYSEDMLSTCVQMIKEQFVQIIMPVLHGLAGEKISSSYLTFIIQHEHALRNGKTKLSITHSPYFYHPVISSIAQSVCSALPHLTSLVSCEKFSFSESLVIQNVFLAKEPLFITEIAGKKQNDRENMAIVKKLRLEALALLRGVFSRYESHRQWIIEEVLSSLVGKLGQSHDQAMYQLANGKSIHAVSALLLQLIQASASGTSVKIRNIYSFAANMESLEAEEKEKEKFLEETRMCAETIEASLRSATLVVGYILSKATSTKTTKTSLDTDYKTILTLFINDLLAVLYRPEWPAASLYLSVLTKIMINSLDESKTGTDAIAAKNIALEYLADIAATLKGLGIGMLKETRVSTLDEVVSLADLDGLKKLLSSHLCVRTFLNTAARDDRSFGCSLEMTSIIWAQELQSGIKKTAAVIENLSQETNDEALETAKRLRNILKILKNTLREIWLADDRIFEVNDPQQSEQAVQASIAVSRGRSLQNASDPILHALLTTLGTSSIGLRIKALRGVSSIIMVDPDLLQLHYIRAALEERLSDVSPGVRDAAVELIGKYLVQNPELASQYYPQIALRTMDTGLSVRKRVIKILKGIFANMEEKKMQVDICCRLIALIDDQDPGIIDLSAKTLTELIFSEEGGNTASLLVEIMDDYRGSQAVLEKATNEVFQECKNIGQKARFGKIINDLVSHLIDATEQTEFDTLNHIRAIWLLVTSDPTQIDPQKASILLTYLRPPTNLEDQTVNELLLRIFQKTIPRMPRTASMFAQDLTKALLPMITRPAGGFQSLREVIGCLCVVTNNLTKDWMRVLSVLKACVARIKPLWQQMRTAKGQSIALNPAIAMTLYITALIVEGCNMDEIAKVDTTVGIELQKLSTQPIHEYLYEIYLDFTHVSSAHSTPTLCLGALFRSYPILMSRPETTSWMKTIFDSDDQDSQARLLGIINEFLISEAKKRAEGAIVKKDVNLLIGSARELQDSDHSTTIVQNNIAEIFNCAKSQHGPTQNSALDILTFVVNQGLFSPVHTVPILVSLETAEDPVMAERALALHQALHIKHASMIHVLFMDSAKASHEYQRGITAEPTGHRNGVALFSSWYGLLTEKRAWRHDFLKTLCRAFDSDLESKVDVDFVLYVAENLATLDYKLQEEPMTVVQALTRVVSTCSHLATIMEETSIEGENLSVLGEIQVCLGKNSGETVAAARLADASIVVGLALLVKNHLIKLYHLPEDKCVSHVPGKKSVIGEKPTQRRGMPVLDLNRMPLVRGVTTVGEFKEQQAAFLNLLQEDGTLSGEEQM</sequence>
<dbReference type="PANTHER" id="PTHR21704:SF18">
    <property type="entry name" value="NIPPED-B-LIKE PROTEIN"/>
    <property type="match status" value="1"/>
</dbReference>
<dbReference type="InterPro" id="IPR024986">
    <property type="entry name" value="Nipped-B_C"/>
</dbReference>
<dbReference type="InterPro" id="IPR016024">
    <property type="entry name" value="ARM-type_fold"/>
</dbReference>
<evidence type="ECO:0000313" key="10">
    <source>
        <dbReference type="Proteomes" id="UP000094043"/>
    </source>
</evidence>
<feature type="region of interest" description="Disordered" evidence="8">
    <location>
        <begin position="392"/>
        <end position="457"/>
    </location>
</feature>
<feature type="coiled-coil region" evidence="7">
    <location>
        <begin position="1034"/>
        <end position="1076"/>
    </location>
</feature>
<dbReference type="Gene3D" id="1.25.10.10">
    <property type="entry name" value="Leucine-rich Repeat Variant"/>
    <property type="match status" value="1"/>
</dbReference>
<keyword evidence="4 6" id="KW-0539">Nucleus</keyword>
<evidence type="ECO:0000256" key="2">
    <source>
        <dbReference type="ARBA" id="ARBA00009252"/>
    </source>
</evidence>
<evidence type="ECO:0000256" key="6">
    <source>
        <dbReference type="RuleBase" id="RU364107"/>
    </source>
</evidence>
<dbReference type="InterPro" id="IPR011989">
    <property type="entry name" value="ARM-like"/>
</dbReference>
<feature type="region of interest" description="Disordered" evidence="8">
    <location>
        <begin position="207"/>
        <end position="252"/>
    </location>
</feature>